<proteinExistence type="predicted"/>
<dbReference type="STRING" id="1764295.A0A5B8MUP5"/>
<evidence type="ECO:0000256" key="1">
    <source>
        <dbReference type="SAM" id="MobiDB-lite"/>
    </source>
</evidence>
<evidence type="ECO:0000259" key="2">
    <source>
        <dbReference type="Pfam" id="PF08241"/>
    </source>
</evidence>
<sequence>MALVARSRCAWSAIGREGREAVPARANRPKLISNTNINFNINSVSMMTTMTTTKKKKKKKKELTTTRAGPVRAGRGREDGGLEGVELNRDGNQASRRSSVLFGGTGLLLQCCGNPACAARSTEGRVRSRRGYLAQRYDKFQAVNLSEGMVGYEKSIALMKRRLFGGLAGSPRENLSIVELGIGSGPNLQYYAPGRAGKGDTITGIDTNCEMFGYARDRIAKLESAPDVNLVVADAGATGLPDSSADAVIATLLLCSVEDQDATLAEIRRILKPGGKYYFVEHVGAQPGTPLRIAQDVLTPLQRVLAGGCNLNKDTSSAIARAFADGEVTQYRYDVLPGRVVFSNGFELENPEGSGGVGSLISPHISGEATAGECILKRCPPRVTL</sequence>
<keyword evidence="4" id="KW-0489">Methyltransferase</keyword>
<protein>
    <submittedName>
        <fullName evidence="4">Methyltransferase</fullName>
    </submittedName>
</protein>
<name>A0A5B8MUP5_9CHLO</name>
<keyword evidence="4" id="KW-0808">Transferase</keyword>
<dbReference type="Gene3D" id="3.40.50.150">
    <property type="entry name" value="Vaccinia Virus protein VP39"/>
    <property type="match status" value="1"/>
</dbReference>
<dbReference type="GO" id="GO:0032259">
    <property type="term" value="P:methylation"/>
    <property type="evidence" value="ECO:0007669"/>
    <property type="project" value="UniProtKB-KW"/>
</dbReference>
<evidence type="ECO:0000313" key="4">
    <source>
        <dbReference type="EMBL" id="QDZ24293.1"/>
    </source>
</evidence>
<dbReference type="InterPro" id="IPR052356">
    <property type="entry name" value="Thiol_S-MT"/>
</dbReference>
<accession>A0A5B8MUP5</accession>
<dbReference type="PANTHER" id="PTHR45036:SF1">
    <property type="entry name" value="METHYLTRANSFERASE LIKE 7A"/>
    <property type="match status" value="1"/>
</dbReference>
<dbReference type="PANTHER" id="PTHR45036">
    <property type="entry name" value="METHYLTRANSFERASE LIKE 7B"/>
    <property type="match status" value="1"/>
</dbReference>
<dbReference type="CDD" id="cd02440">
    <property type="entry name" value="AdoMet_MTases"/>
    <property type="match status" value="1"/>
</dbReference>
<dbReference type="Proteomes" id="UP000316726">
    <property type="component" value="Chromosome 13"/>
</dbReference>
<gene>
    <name evidence="4" type="ORF">A3770_13p68110</name>
    <name evidence="3" type="ORF">CPRI1469_LOCUS4350</name>
</gene>
<dbReference type="Pfam" id="PF08241">
    <property type="entry name" value="Methyltransf_11"/>
    <property type="match status" value="1"/>
</dbReference>
<dbReference type="EMBL" id="HBHL01006809">
    <property type="protein sequence ID" value="CAD9715495.1"/>
    <property type="molecule type" value="Transcribed_RNA"/>
</dbReference>
<evidence type="ECO:0000313" key="5">
    <source>
        <dbReference type="Proteomes" id="UP000316726"/>
    </source>
</evidence>
<feature type="domain" description="Methyltransferase type 11" evidence="2">
    <location>
        <begin position="179"/>
        <end position="279"/>
    </location>
</feature>
<evidence type="ECO:0000313" key="3">
    <source>
        <dbReference type="EMBL" id="CAD9715495.1"/>
    </source>
</evidence>
<organism evidence="4 5">
    <name type="scientific">Chloropicon primus</name>
    <dbReference type="NCBI Taxonomy" id="1764295"/>
    <lineage>
        <taxon>Eukaryota</taxon>
        <taxon>Viridiplantae</taxon>
        <taxon>Chlorophyta</taxon>
        <taxon>Chloropicophyceae</taxon>
        <taxon>Chloropicales</taxon>
        <taxon>Chloropicaceae</taxon>
        <taxon>Chloropicon</taxon>
    </lineage>
</organism>
<dbReference type="SUPFAM" id="SSF53335">
    <property type="entry name" value="S-adenosyl-L-methionine-dependent methyltransferases"/>
    <property type="match status" value="1"/>
</dbReference>
<dbReference type="InterPro" id="IPR013216">
    <property type="entry name" value="Methyltransf_11"/>
</dbReference>
<dbReference type="InterPro" id="IPR029063">
    <property type="entry name" value="SAM-dependent_MTases_sf"/>
</dbReference>
<dbReference type="GO" id="GO:0008757">
    <property type="term" value="F:S-adenosylmethionine-dependent methyltransferase activity"/>
    <property type="evidence" value="ECO:0007669"/>
    <property type="project" value="InterPro"/>
</dbReference>
<reference evidence="3" key="2">
    <citation type="submission" date="2021-01" db="EMBL/GenBank/DDBJ databases">
        <authorList>
            <person name="Corre E."/>
            <person name="Pelletier E."/>
            <person name="Niang G."/>
            <person name="Scheremetjew M."/>
            <person name="Finn R."/>
            <person name="Kale V."/>
            <person name="Holt S."/>
            <person name="Cochrane G."/>
            <person name="Meng A."/>
            <person name="Brown T."/>
            <person name="Cohen L."/>
        </authorList>
    </citation>
    <scope>NUCLEOTIDE SEQUENCE</scope>
    <source>
        <strain evidence="3">CCMP1205</strain>
    </source>
</reference>
<keyword evidence="5" id="KW-1185">Reference proteome</keyword>
<dbReference type="AlphaFoldDB" id="A0A5B8MUP5"/>
<dbReference type="OrthoDB" id="416496at2759"/>
<reference evidence="4 5" key="1">
    <citation type="submission" date="2018-07" db="EMBL/GenBank/DDBJ databases">
        <title>The complete nuclear genome of the prasinophyte Chloropicon primus (CCMP1205).</title>
        <authorList>
            <person name="Pombert J.-F."/>
            <person name="Otis C."/>
            <person name="Turmel M."/>
            <person name="Lemieux C."/>
        </authorList>
    </citation>
    <scope>NUCLEOTIDE SEQUENCE [LARGE SCALE GENOMIC DNA]</scope>
    <source>
        <strain evidence="4 5">CCMP1205</strain>
    </source>
</reference>
<feature type="region of interest" description="Disordered" evidence="1">
    <location>
        <begin position="50"/>
        <end position="90"/>
    </location>
</feature>
<dbReference type="EMBL" id="CP031046">
    <property type="protein sequence ID" value="QDZ24293.1"/>
    <property type="molecule type" value="Genomic_DNA"/>
</dbReference>